<dbReference type="OrthoDB" id="9791045at2"/>
<dbReference type="PANTHER" id="PTHR30006">
    <property type="entry name" value="THIAMINE-BINDING PERIPLASMIC PROTEIN-RELATED"/>
    <property type="match status" value="1"/>
</dbReference>
<evidence type="ECO:0000256" key="1">
    <source>
        <dbReference type="ARBA" id="ARBA00022729"/>
    </source>
</evidence>
<dbReference type="GO" id="GO:0030976">
    <property type="term" value="F:thiamine pyrophosphate binding"/>
    <property type="evidence" value="ECO:0007669"/>
    <property type="project" value="TreeGrafter"/>
</dbReference>
<evidence type="ECO:0000256" key="2">
    <source>
        <dbReference type="SAM" id="SignalP"/>
    </source>
</evidence>
<dbReference type="PANTHER" id="PTHR30006:SF2">
    <property type="entry name" value="ABC TRANSPORTER SUBSTRATE-BINDING PROTEIN"/>
    <property type="match status" value="1"/>
</dbReference>
<feature type="chain" id="PRO_5039276751" evidence="2">
    <location>
        <begin position="28"/>
        <end position="364"/>
    </location>
</feature>
<name>A0A853KFT6_9BACL</name>
<keyword evidence="1 2" id="KW-0732">Signal</keyword>
<dbReference type="GO" id="GO:0030975">
    <property type="term" value="F:thiamine binding"/>
    <property type="evidence" value="ECO:0007669"/>
    <property type="project" value="TreeGrafter"/>
</dbReference>
<feature type="signal peptide" evidence="2">
    <location>
        <begin position="1"/>
        <end position="27"/>
    </location>
</feature>
<dbReference type="SUPFAM" id="SSF53850">
    <property type="entry name" value="Periplasmic binding protein-like II"/>
    <property type="match status" value="1"/>
</dbReference>
<accession>A0A853KFT6</accession>
<proteinExistence type="predicted"/>
<evidence type="ECO:0000313" key="3">
    <source>
        <dbReference type="EMBL" id="OAG95251.1"/>
    </source>
</evidence>
<dbReference type="Proteomes" id="UP000077421">
    <property type="component" value="Unassembled WGS sequence"/>
</dbReference>
<evidence type="ECO:0000313" key="4">
    <source>
        <dbReference type="Proteomes" id="UP000077421"/>
    </source>
</evidence>
<dbReference type="Pfam" id="PF13416">
    <property type="entry name" value="SBP_bac_8"/>
    <property type="match status" value="1"/>
</dbReference>
<dbReference type="AlphaFoldDB" id="A0A853KFT6"/>
<dbReference type="GO" id="GO:0015888">
    <property type="term" value="P:thiamine transport"/>
    <property type="evidence" value="ECO:0007669"/>
    <property type="project" value="TreeGrafter"/>
</dbReference>
<dbReference type="GO" id="GO:0030288">
    <property type="term" value="C:outer membrane-bounded periplasmic space"/>
    <property type="evidence" value="ECO:0007669"/>
    <property type="project" value="TreeGrafter"/>
</dbReference>
<reference evidence="3 4" key="1">
    <citation type="submission" date="2016-02" db="EMBL/GenBank/DDBJ databases">
        <title>Draft genome sequence of Acidibacillus ferrooxidans SLC66.</title>
        <authorList>
            <person name="Oliveira G."/>
            <person name="Nancucheo I."/>
            <person name="Dall'Agnol H."/>
            <person name="Johnson B."/>
            <person name="Oliveira R."/>
            <person name="Nunes G.L."/>
            <person name="Tzotzos G."/>
            <person name="Orellana S.C."/>
            <person name="Salim A.C."/>
            <person name="Araujo F.M."/>
        </authorList>
    </citation>
    <scope>NUCLEOTIDE SEQUENCE [LARGE SCALE GENOMIC DNA]</scope>
    <source>
        <strain evidence="3 4">SLC66</strain>
    </source>
</reference>
<protein>
    <submittedName>
        <fullName evidence="3">Iron ABC transporter substrate-binding protein</fullName>
    </submittedName>
</protein>
<gene>
    <name evidence="3" type="ORF">AYW79_00845</name>
</gene>
<comment type="caution">
    <text evidence="3">The sequence shown here is derived from an EMBL/GenBank/DDBJ whole genome shotgun (WGS) entry which is preliminary data.</text>
</comment>
<dbReference type="InterPro" id="IPR006059">
    <property type="entry name" value="SBP"/>
</dbReference>
<dbReference type="Gene3D" id="3.40.190.10">
    <property type="entry name" value="Periplasmic binding protein-like II"/>
    <property type="match status" value="2"/>
</dbReference>
<organism evidence="3 4">
    <name type="scientific">Ferroacidibacillus organovorans</name>
    <dbReference type="NCBI Taxonomy" id="1765683"/>
    <lineage>
        <taxon>Bacteria</taxon>
        <taxon>Bacillati</taxon>
        <taxon>Bacillota</taxon>
        <taxon>Bacilli</taxon>
        <taxon>Bacillales</taxon>
        <taxon>Alicyclobacillaceae</taxon>
        <taxon>Ferroacidibacillus</taxon>
    </lineage>
</organism>
<dbReference type="EMBL" id="LSUQ01000002">
    <property type="protein sequence ID" value="OAG95251.1"/>
    <property type="molecule type" value="Genomic_DNA"/>
</dbReference>
<sequence>MLKTRTGITLGAGVLATLVIVPFALHASTTSVPANAQQPHASSAKRASAAKGHLVLYSAQGYDAAMAAAFQKKTGIQVNLVDDSTGNIVARMEAERTNPHWDIAWFDGDSTMQSLANQGMLLKGFTPSDMSNYTPLGHSLLPKDHAYFPASVTAAAAIAYNTKYLSPKQAPTSWNDLLSPRFKGQVAMNDPSISGPTYPFVAGIMQQRGVKGGEAYFKALKANGLKVFPTNGVTLNALLTGQVKVIMIQDSALTKAKASGEPIRIVYPSTGVAMLPGVMAIDKNAPDMAAAKAFVQFVLSPQGQKIMLNPANGGGDSYFNPIIKGLKPDPQRQQAGIHWVRVNPVRAAATENQIKTWFHDNIVQ</sequence>